<protein>
    <submittedName>
        <fullName evidence="9">C-1-tetrahydrofolate synthase, mitochondrial</fullName>
    </submittedName>
</protein>
<name>A0A2R5GJW9_9STRA</name>
<dbReference type="PANTHER" id="PTHR48099">
    <property type="entry name" value="C-1-TETRAHYDROFOLATE SYNTHASE, CYTOPLASMIC-RELATED"/>
    <property type="match status" value="1"/>
</dbReference>
<keyword evidence="3" id="KW-0378">Hydrolase</keyword>
<dbReference type="Proteomes" id="UP000241890">
    <property type="component" value="Unassembled WGS sequence"/>
</dbReference>
<dbReference type="HAMAP" id="MF_01576">
    <property type="entry name" value="THF_DHG_CYH"/>
    <property type="match status" value="1"/>
</dbReference>
<feature type="domain" description="Tetrahydrofolate dehydrogenase/cyclohydrolase catalytic" evidence="7">
    <location>
        <begin position="71"/>
        <end position="149"/>
    </location>
</feature>
<dbReference type="Pfam" id="PF02882">
    <property type="entry name" value="THF_DHG_CYH_C"/>
    <property type="match status" value="1"/>
</dbReference>
<dbReference type="GO" id="GO:0004477">
    <property type="term" value="F:methenyltetrahydrofolate cyclohydrolase activity"/>
    <property type="evidence" value="ECO:0007669"/>
    <property type="project" value="TreeGrafter"/>
</dbReference>
<dbReference type="InParanoid" id="A0A2R5GJW9"/>
<dbReference type="InterPro" id="IPR020631">
    <property type="entry name" value="THF_DH/CycHdrlase_NAD-bd_dom"/>
</dbReference>
<dbReference type="PANTHER" id="PTHR48099:SF5">
    <property type="entry name" value="C-1-TETRAHYDROFOLATE SYNTHASE, CYTOPLASMIC"/>
    <property type="match status" value="1"/>
</dbReference>
<dbReference type="InterPro" id="IPR046346">
    <property type="entry name" value="Aminoacid_DH-like_N_sf"/>
</dbReference>
<evidence type="ECO:0000259" key="7">
    <source>
        <dbReference type="Pfam" id="PF00763"/>
    </source>
</evidence>
<sequence>MAHKLIKGTQIALQRRRAVTRQVAKLAEAGWQPKLVSVVFKKSLKLDQAQENAKYAHAVLVRDDDEDMDEEDSAIAWYVRNQRRVAEKCGILFEELAVSAEVDSKDFVSVLEKINQDPRVTGVVMQRPFPPHLSPDDVQNAIHPLKDVEGMHPTSIGNVVYDESDLVPCTAKAAVACLKSTSLASGPERSLKGLSCVVVGHSEIVGKPISFLLMNEQAVVTTCHHMTRDLSVHTRKADAVFVAVGKANLIRGDMLKPGCAVIDVGINPIQDPETGEESIVGDVDMESCLPVAGWITPVPGGVGPVTTAALMENTVRAAEAQKLQYEAVFGPSFSATNQYMFTN</sequence>
<reference evidence="9 10" key="1">
    <citation type="submission" date="2017-12" db="EMBL/GenBank/DDBJ databases">
        <title>Sequencing, de novo assembly and annotation of complete genome of a new Thraustochytrid species, strain FCC1311.</title>
        <authorList>
            <person name="Sedici K."/>
            <person name="Godart F."/>
            <person name="Aiese Cigliano R."/>
            <person name="Sanseverino W."/>
            <person name="Barakat M."/>
            <person name="Ortet P."/>
            <person name="Marechal E."/>
            <person name="Cagnac O."/>
            <person name="Amato A."/>
        </authorList>
    </citation>
    <scope>NUCLEOTIDE SEQUENCE [LARGE SCALE GENOMIC DNA]</scope>
</reference>
<dbReference type="GO" id="GO:0004488">
    <property type="term" value="F:methylenetetrahydrofolate dehydrogenase (NADP+) activity"/>
    <property type="evidence" value="ECO:0007669"/>
    <property type="project" value="InterPro"/>
</dbReference>
<dbReference type="InterPro" id="IPR036291">
    <property type="entry name" value="NAD(P)-bd_dom_sf"/>
</dbReference>
<dbReference type="CDD" id="cd01080">
    <property type="entry name" value="NAD_bind_m-THF_DH_Cyclohyd"/>
    <property type="match status" value="1"/>
</dbReference>
<dbReference type="Gene3D" id="3.40.50.720">
    <property type="entry name" value="NAD(P)-binding Rossmann-like Domain"/>
    <property type="match status" value="1"/>
</dbReference>
<evidence type="ECO:0000259" key="8">
    <source>
        <dbReference type="Pfam" id="PF02882"/>
    </source>
</evidence>
<evidence type="ECO:0000256" key="3">
    <source>
        <dbReference type="ARBA" id="ARBA00022801"/>
    </source>
</evidence>
<proteinExistence type="inferred from homology"/>
<evidence type="ECO:0000256" key="6">
    <source>
        <dbReference type="ARBA" id="ARBA00023268"/>
    </source>
</evidence>
<keyword evidence="10" id="KW-1185">Reference proteome</keyword>
<evidence type="ECO:0000256" key="2">
    <source>
        <dbReference type="ARBA" id="ARBA00022563"/>
    </source>
</evidence>
<evidence type="ECO:0000313" key="10">
    <source>
        <dbReference type="Proteomes" id="UP000241890"/>
    </source>
</evidence>
<dbReference type="PRINTS" id="PR00085">
    <property type="entry name" value="THFDHDRGNASE"/>
</dbReference>
<evidence type="ECO:0000256" key="4">
    <source>
        <dbReference type="ARBA" id="ARBA00022857"/>
    </source>
</evidence>
<dbReference type="AlphaFoldDB" id="A0A2R5GJW9"/>
<keyword evidence="4" id="KW-0521">NADP</keyword>
<accession>A0A2R5GJW9</accession>
<keyword evidence="5" id="KW-0560">Oxidoreductase</keyword>
<keyword evidence="6" id="KW-0511">Multifunctional enzyme</keyword>
<evidence type="ECO:0000313" key="9">
    <source>
        <dbReference type="EMBL" id="GBG30925.1"/>
    </source>
</evidence>
<evidence type="ECO:0000256" key="5">
    <source>
        <dbReference type="ARBA" id="ARBA00023002"/>
    </source>
</evidence>
<feature type="domain" description="Tetrahydrofolate dehydrogenase/cyclohydrolase NAD(P)-binding" evidence="8">
    <location>
        <begin position="168"/>
        <end position="321"/>
    </location>
</feature>
<dbReference type="SUPFAM" id="SSF53223">
    <property type="entry name" value="Aminoacid dehydrogenase-like, N-terminal domain"/>
    <property type="match status" value="1"/>
</dbReference>
<dbReference type="GO" id="GO:0005829">
    <property type="term" value="C:cytosol"/>
    <property type="evidence" value="ECO:0007669"/>
    <property type="project" value="TreeGrafter"/>
</dbReference>
<dbReference type="OrthoDB" id="5126881at2759"/>
<dbReference type="GO" id="GO:0035999">
    <property type="term" value="P:tetrahydrofolate interconversion"/>
    <property type="evidence" value="ECO:0007669"/>
    <property type="project" value="TreeGrafter"/>
</dbReference>
<dbReference type="Pfam" id="PF00763">
    <property type="entry name" value="THF_DHG_CYH"/>
    <property type="match status" value="1"/>
</dbReference>
<dbReference type="SUPFAM" id="SSF51735">
    <property type="entry name" value="NAD(P)-binding Rossmann-fold domains"/>
    <property type="match status" value="1"/>
</dbReference>
<gene>
    <name evidence="9" type="ORF">FCC1311_071462</name>
</gene>
<keyword evidence="2" id="KW-0554">One-carbon metabolism</keyword>
<dbReference type="EMBL" id="BEYU01000085">
    <property type="protein sequence ID" value="GBG30925.1"/>
    <property type="molecule type" value="Genomic_DNA"/>
</dbReference>
<comment type="pathway">
    <text evidence="1">One-carbon metabolism; tetrahydrofolate interconversion.</text>
</comment>
<organism evidence="9 10">
    <name type="scientific">Hondaea fermentalgiana</name>
    <dbReference type="NCBI Taxonomy" id="2315210"/>
    <lineage>
        <taxon>Eukaryota</taxon>
        <taxon>Sar</taxon>
        <taxon>Stramenopiles</taxon>
        <taxon>Bigyra</taxon>
        <taxon>Labyrinthulomycetes</taxon>
        <taxon>Thraustochytrida</taxon>
        <taxon>Thraustochytriidae</taxon>
        <taxon>Hondaea</taxon>
    </lineage>
</organism>
<dbReference type="InterPro" id="IPR020630">
    <property type="entry name" value="THF_DH/CycHdrlase_cat_dom"/>
</dbReference>
<evidence type="ECO:0000256" key="1">
    <source>
        <dbReference type="ARBA" id="ARBA00004777"/>
    </source>
</evidence>
<dbReference type="InterPro" id="IPR000672">
    <property type="entry name" value="THF_DH/CycHdrlase"/>
</dbReference>
<comment type="caution">
    <text evidence="9">The sequence shown here is derived from an EMBL/GenBank/DDBJ whole genome shotgun (WGS) entry which is preliminary data.</text>
</comment>
<dbReference type="Gene3D" id="3.40.50.10860">
    <property type="entry name" value="Leucine Dehydrogenase, chain A, domain 1"/>
    <property type="match status" value="1"/>
</dbReference>